<proteinExistence type="predicted"/>
<comment type="caution">
    <text evidence="1">The sequence shown here is derived from an EMBL/GenBank/DDBJ whole genome shotgun (WGS) entry which is preliminary data.</text>
</comment>
<evidence type="ECO:0000313" key="2">
    <source>
        <dbReference type="Proteomes" id="UP000622317"/>
    </source>
</evidence>
<dbReference type="EMBL" id="JACYFG010000040">
    <property type="protein sequence ID" value="MBD5781143.1"/>
    <property type="molecule type" value="Genomic_DNA"/>
</dbReference>
<dbReference type="RefSeq" id="WP_191618244.1">
    <property type="nucleotide sequence ID" value="NZ_JACYFG010000040.1"/>
</dbReference>
<dbReference type="Proteomes" id="UP000622317">
    <property type="component" value="Unassembled WGS sequence"/>
</dbReference>
<organism evidence="1 2">
    <name type="scientific">Pelagicoccus enzymogenes</name>
    <dbReference type="NCBI Taxonomy" id="2773457"/>
    <lineage>
        <taxon>Bacteria</taxon>
        <taxon>Pseudomonadati</taxon>
        <taxon>Verrucomicrobiota</taxon>
        <taxon>Opitutia</taxon>
        <taxon>Puniceicoccales</taxon>
        <taxon>Pelagicoccaceae</taxon>
        <taxon>Pelagicoccus</taxon>
    </lineage>
</organism>
<accession>A0A927FCZ4</accession>
<protein>
    <submittedName>
        <fullName evidence="1">Uncharacterized protein</fullName>
    </submittedName>
</protein>
<gene>
    <name evidence="1" type="ORF">IEN85_16710</name>
</gene>
<dbReference type="AlphaFoldDB" id="A0A927FCZ4"/>
<sequence length="61" mass="7134">MRTSIIDNTLERITNLWSQERPKREKRVSSSGLAKRVWKTDGSRLTNIATRPSGTRFRLFN</sequence>
<name>A0A927FCZ4_9BACT</name>
<keyword evidence="2" id="KW-1185">Reference proteome</keyword>
<reference evidence="1" key="1">
    <citation type="submission" date="2020-09" db="EMBL/GenBank/DDBJ databases">
        <title>Pelagicoccus enzymogenes sp. nov. with an EPS production, isolated from marine sediment.</title>
        <authorList>
            <person name="Feng X."/>
        </authorList>
    </citation>
    <scope>NUCLEOTIDE SEQUENCE</scope>
    <source>
        <strain evidence="1">NFK12</strain>
    </source>
</reference>
<evidence type="ECO:0000313" key="1">
    <source>
        <dbReference type="EMBL" id="MBD5781143.1"/>
    </source>
</evidence>